<dbReference type="GO" id="GO:0034599">
    <property type="term" value="P:cellular response to oxidative stress"/>
    <property type="evidence" value="ECO:0007669"/>
    <property type="project" value="TreeGrafter"/>
</dbReference>
<protein>
    <submittedName>
        <fullName evidence="6">Glutaredoxin</fullName>
    </submittedName>
</protein>
<dbReference type="PANTHER" id="PTHR45694">
    <property type="entry name" value="GLUTAREDOXIN 2"/>
    <property type="match status" value="1"/>
</dbReference>
<evidence type="ECO:0000313" key="6">
    <source>
        <dbReference type="EMBL" id="KIR50025.1"/>
    </source>
</evidence>
<dbReference type="AlphaFoldDB" id="A0A0D0VXD8"/>
<dbReference type="InterPro" id="IPR014025">
    <property type="entry name" value="Glutaredoxin_subgr"/>
</dbReference>
<dbReference type="InterPro" id="IPR011767">
    <property type="entry name" value="GLR_AS"/>
</dbReference>
<dbReference type="Gene3D" id="3.40.30.10">
    <property type="entry name" value="Glutaredoxin"/>
    <property type="match status" value="1"/>
</dbReference>
<dbReference type="CDD" id="cd03419">
    <property type="entry name" value="GRX_GRXh_1_2_like"/>
    <property type="match status" value="1"/>
</dbReference>
<feature type="domain" description="Glutaredoxin" evidence="5">
    <location>
        <begin position="60"/>
        <end position="122"/>
    </location>
</feature>
<reference evidence="6" key="1">
    <citation type="submission" date="2015-01" db="EMBL/GenBank/DDBJ databases">
        <title>The Genome Sequence of Cryptococcus gattii CA1280.</title>
        <authorList>
            <consortium name="The Broad Institute Genomics Platform"/>
            <person name="Cuomo C."/>
            <person name="Litvintseva A."/>
            <person name="Chen Y."/>
            <person name="Heitman J."/>
            <person name="Sun S."/>
            <person name="Springer D."/>
            <person name="Dromer F."/>
            <person name="Young S."/>
            <person name="Zeng Q."/>
            <person name="Gargeya S."/>
            <person name="Abouelleil A."/>
            <person name="Alvarado L."/>
            <person name="Chapman S.B."/>
            <person name="Gainer-Dewar J."/>
            <person name="Goldberg J."/>
            <person name="Griggs A."/>
            <person name="Gujja S."/>
            <person name="Hansen M."/>
            <person name="Howarth C."/>
            <person name="Imamovic A."/>
            <person name="Larimer J."/>
            <person name="Murphy C."/>
            <person name="Naylor J."/>
            <person name="Pearson M."/>
            <person name="Priest M."/>
            <person name="Roberts A."/>
            <person name="Saif S."/>
            <person name="Shea T."/>
            <person name="Sykes S."/>
            <person name="Wortman J."/>
            <person name="Nusbaum C."/>
            <person name="Birren B."/>
        </authorList>
    </citation>
    <scope>NUCLEOTIDE SEQUENCE [LARGE SCALE GENOMIC DNA]</scope>
    <source>
        <strain evidence="6">CA1280</strain>
    </source>
</reference>
<evidence type="ECO:0000256" key="3">
    <source>
        <dbReference type="ARBA" id="ARBA00023157"/>
    </source>
</evidence>
<keyword evidence="1" id="KW-0813">Transport</keyword>
<keyword evidence="3" id="KW-1015">Disulfide bond</keyword>
<dbReference type="NCBIfam" id="TIGR02180">
    <property type="entry name" value="GRX_euk"/>
    <property type="match status" value="1"/>
</dbReference>
<dbReference type="Pfam" id="PF00462">
    <property type="entry name" value="Glutaredoxin"/>
    <property type="match status" value="1"/>
</dbReference>
<dbReference type="OrthoDB" id="418495at2759"/>
<keyword evidence="2" id="KW-0249">Electron transport</keyword>
<dbReference type="GO" id="GO:0005634">
    <property type="term" value="C:nucleus"/>
    <property type="evidence" value="ECO:0007669"/>
    <property type="project" value="TreeGrafter"/>
</dbReference>
<dbReference type="PRINTS" id="PR00160">
    <property type="entry name" value="GLUTAREDOXIN"/>
</dbReference>
<dbReference type="PROSITE" id="PS00195">
    <property type="entry name" value="GLUTAREDOXIN_1"/>
    <property type="match status" value="1"/>
</dbReference>
<dbReference type="InterPro" id="IPR011899">
    <property type="entry name" value="Glutaredoxin_euk/vir"/>
</dbReference>
<dbReference type="GO" id="GO:0015038">
    <property type="term" value="F:glutathione disulfide oxidoreductase activity"/>
    <property type="evidence" value="ECO:0007669"/>
    <property type="project" value="TreeGrafter"/>
</dbReference>
<evidence type="ECO:0000256" key="1">
    <source>
        <dbReference type="ARBA" id="ARBA00022448"/>
    </source>
</evidence>
<dbReference type="GO" id="GO:0005737">
    <property type="term" value="C:cytoplasm"/>
    <property type="evidence" value="ECO:0007669"/>
    <property type="project" value="TreeGrafter"/>
</dbReference>
<sequence>MSFTAFQRLTTLSTHITRAPISTRYFATAQTAKIGSSISTPNMSSDVKYLVDKAIADNKVVVFSKTYCPYCKRAKSYLAEDTNDIEILELDERDDGPAIQAYLKELNGQGTVPHVYINKEFIGGSSDLLKLSHEQVKKKISAASSA</sequence>
<keyword evidence="4" id="KW-0676">Redox-active center</keyword>
<dbReference type="InterPro" id="IPR036249">
    <property type="entry name" value="Thioredoxin-like_sf"/>
</dbReference>
<dbReference type="PANTHER" id="PTHR45694:SF18">
    <property type="entry name" value="GLUTAREDOXIN-1-RELATED"/>
    <property type="match status" value="1"/>
</dbReference>
<dbReference type="InterPro" id="IPR002109">
    <property type="entry name" value="Glutaredoxin"/>
</dbReference>
<evidence type="ECO:0000256" key="4">
    <source>
        <dbReference type="ARBA" id="ARBA00023284"/>
    </source>
</evidence>
<name>A0A0D0VXD8_CRYGA</name>
<dbReference type="FunFam" id="3.40.30.10:FF:000276">
    <property type="entry name" value="Glutaredoxin 3"/>
    <property type="match status" value="1"/>
</dbReference>
<dbReference type="EMBL" id="KN847974">
    <property type="protein sequence ID" value="KIR50025.1"/>
    <property type="molecule type" value="Genomic_DNA"/>
</dbReference>
<evidence type="ECO:0000256" key="2">
    <source>
        <dbReference type="ARBA" id="ARBA00022982"/>
    </source>
</evidence>
<dbReference type="SUPFAM" id="SSF52833">
    <property type="entry name" value="Thioredoxin-like"/>
    <property type="match status" value="1"/>
</dbReference>
<accession>A0A0D0VXD8</accession>
<dbReference type="HOGENOM" id="CLU_026126_7_2_1"/>
<proteinExistence type="predicted"/>
<evidence type="ECO:0000259" key="5">
    <source>
        <dbReference type="Pfam" id="PF00462"/>
    </source>
</evidence>
<dbReference type="PROSITE" id="PS51354">
    <property type="entry name" value="GLUTAREDOXIN_2"/>
    <property type="match status" value="1"/>
</dbReference>
<gene>
    <name evidence="6" type="ORF">I312_01120</name>
</gene>
<organism evidence="6">
    <name type="scientific">Cryptococcus bacillisporus CA1280</name>
    <dbReference type="NCBI Taxonomy" id="1296109"/>
    <lineage>
        <taxon>Eukaryota</taxon>
        <taxon>Fungi</taxon>
        <taxon>Dikarya</taxon>
        <taxon>Basidiomycota</taxon>
        <taxon>Agaricomycotina</taxon>
        <taxon>Tremellomycetes</taxon>
        <taxon>Tremellales</taxon>
        <taxon>Cryptococcaceae</taxon>
        <taxon>Cryptococcus</taxon>
        <taxon>Cryptococcus gattii species complex</taxon>
    </lineage>
</organism>